<evidence type="ECO:0000256" key="4">
    <source>
        <dbReference type="RuleBase" id="RU361173"/>
    </source>
</evidence>
<evidence type="ECO:0000259" key="7">
    <source>
        <dbReference type="SMART" id="SM00656"/>
    </source>
</evidence>
<proteinExistence type="inferred from homology"/>
<feature type="region of interest" description="Disordered" evidence="5">
    <location>
        <begin position="40"/>
        <end position="60"/>
    </location>
</feature>
<dbReference type="GO" id="GO:0005576">
    <property type="term" value="C:extracellular region"/>
    <property type="evidence" value="ECO:0007669"/>
    <property type="project" value="UniProtKB-SubCell"/>
</dbReference>
<evidence type="ECO:0000313" key="9">
    <source>
        <dbReference type="Proteomes" id="UP000276215"/>
    </source>
</evidence>
<reference evidence="8 9" key="1">
    <citation type="journal article" date="2018" name="Nat. Ecol. Evol.">
        <title>Pezizomycetes genomes reveal the molecular basis of ectomycorrhizal truffle lifestyle.</title>
        <authorList>
            <person name="Murat C."/>
            <person name="Payen T."/>
            <person name="Noel B."/>
            <person name="Kuo A."/>
            <person name="Morin E."/>
            <person name="Chen J."/>
            <person name="Kohler A."/>
            <person name="Krizsan K."/>
            <person name="Balestrini R."/>
            <person name="Da Silva C."/>
            <person name="Montanini B."/>
            <person name="Hainaut M."/>
            <person name="Levati E."/>
            <person name="Barry K.W."/>
            <person name="Belfiori B."/>
            <person name="Cichocki N."/>
            <person name="Clum A."/>
            <person name="Dockter R.B."/>
            <person name="Fauchery L."/>
            <person name="Guy J."/>
            <person name="Iotti M."/>
            <person name="Le Tacon F."/>
            <person name="Lindquist E.A."/>
            <person name="Lipzen A."/>
            <person name="Malagnac F."/>
            <person name="Mello A."/>
            <person name="Molinier V."/>
            <person name="Miyauchi S."/>
            <person name="Poulain J."/>
            <person name="Riccioni C."/>
            <person name="Rubini A."/>
            <person name="Sitrit Y."/>
            <person name="Splivallo R."/>
            <person name="Traeger S."/>
            <person name="Wang M."/>
            <person name="Zifcakova L."/>
            <person name="Wipf D."/>
            <person name="Zambonelli A."/>
            <person name="Paolocci F."/>
            <person name="Nowrousian M."/>
            <person name="Ottonello S."/>
            <person name="Baldrian P."/>
            <person name="Spatafora J.W."/>
            <person name="Henrissat B."/>
            <person name="Nagy L.G."/>
            <person name="Aury J.M."/>
            <person name="Wincker P."/>
            <person name="Grigoriev I.V."/>
            <person name="Bonfante P."/>
            <person name="Martin F.M."/>
        </authorList>
    </citation>
    <scope>NUCLEOTIDE SEQUENCE [LARGE SCALE GENOMIC DNA]</scope>
    <source>
        <strain evidence="8 9">120613-1</strain>
    </source>
</reference>
<evidence type="ECO:0000313" key="8">
    <source>
        <dbReference type="EMBL" id="RPA91886.1"/>
    </source>
</evidence>
<dbReference type="Pfam" id="PF00734">
    <property type="entry name" value="CBM_1"/>
    <property type="match status" value="1"/>
</dbReference>
<dbReference type="SUPFAM" id="SSF51126">
    <property type="entry name" value="Pectin lyase-like"/>
    <property type="match status" value="1"/>
</dbReference>
<dbReference type="OrthoDB" id="1637350at2759"/>
<name>A0A3N4J152_9PEZI</name>
<evidence type="ECO:0000256" key="1">
    <source>
        <dbReference type="ARBA" id="ARBA00010980"/>
    </source>
</evidence>
<dbReference type="InterPro" id="IPR000254">
    <property type="entry name" value="CBD"/>
</dbReference>
<dbReference type="Pfam" id="PF00544">
    <property type="entry name" value="Pectate_lyase_4"/>
    <property type="match status" value="2"/>
</dbReference>
<dbReference type="PANTHER" id="PTHR31683:SF18">
    <property type="entry name" value="PECTATE LYASE 21-RELATED"/>
    <property type="match status" value="1"/>
</dbReference>
<comment type="subcellular location">
    <subcellularLocation>
        <location evidence="4">Secreted</location>
    </subcellularLocation>
</comment>
<dbReference type="SMART" id="SM00236">
    <property type="entry name" value="fCBD"/>
    <property type="match status" value="1"/>
</dbReference>
<keyword evidence="2" id="KW-0732">Signal</keyword>
<dbReference type="InterPro" id="IPR045032">
    <property type="entry name" value="PEL"/>
</dbReference>
<evidence type="ECO:0000256" key="3">
    <source>
        <dbReference type="ARBA" id="ARBA00023239"/>
    </source>
</evidence>
<evidence type="ECO:0000259" key="6">
    <source>
        <dbReference type="SMART" id="SM00236"/>
    </source>
</evidence>
<dbReference type="SMART" id="SM00656">
    <property type="entry name" value="Amb_all"/>
    <property type="match status" value="1"/>
</dbReference>
<dbReference type="SUPFAM" id="SSF57180">
    <property type="entry name" value="Cellulose-binding domain"/>
    <property type="match status" value="1"/>
</dbReference>
<dbReference type="InterPro" id="IPR011050">
    <property type="entry name" value="Pectin_lyase_fold/virulence"/>
</dbReference>
<keyword evidence="4" id="KW-0964">Secreted</keyword>
<evidence type="ECO:0000256" key="5">
    <source>
        <dbReference type="SAM" id="MobiDB-lite"/>
    </source>
</evidence>
<feature type="domain" description="Pectate lyase" evidence="7">
    <location>
        <begin position="73"/>
        <end position="260"/>
    </location>
</feature>
<protein>
    <submittedName>
        <fullName evidence="8">Pectin lyase-like protein</fullName>
    </submittedName>
</protein>
<dbReference type="GO" id="GO:0030570">
    <property type="term" value="F:pectate lyase activity"/>
    <property type="evidence" value="ECO:0007669"/>
    <property type="project" value="InterPro"/>
</dbReference>
<feature type="domain" description="CBM1" evidence="6">
    <location>
        <begin position="7"/>
        <end position="30"/>
    </location>
</feature>
<evidence type="ECO:0000256" key="2">
    <source>
        <dbReference type="ARBA" id="ARBA00022729"/>
    </source>
</evidence>
<dbReference type="InterPro" id="IPR035971">
    <property type="entry name" value="CBD_sf"/>
</dbReference>
<dbReference type="PANTHER" id="PTHR31683">
    <property type="entry name" value="PECTATE LYASE 18-RELATED"/>
    <property type="match status" value="1"/>
</dbReference>
<organism evidence="8 9">
    <name type="scientific">Choiromyces venosus 120613-1</name>
    <dbReference type="NCBI Taxonomy" id="1336337"/>
    <lineage>
        <taxon>Eukaryota</taxon>
        <taxon>Fungi</taxon>
        <taxon>Dikarya</taxon>
        <taxon>Ascomycota</taxon>
        <taxon>Pezizomycotina</taxon>
        <taxon>Pezizomycetes</taxon>
        <taxon>Pezizales</taxon>
        <taxon>Tuberaceae</taxon>
        <taxon>Choiromyces</taxon>
    </lineage>
</organism>
<accession>A0A3N4J152</accession>
<dbReference type="InterPro" id="IPR002022">
    <property type="entry name" value="Pec_lyase"/>
</dbReference>
<dbReference type="GO" id="GO:0000272">
    <property type="term" value="P:polysaccharide catabolic process"/>
    <property type="evidence" value="ECO:0007669"/>
    <property type="project" value="UniProtKB-KW"/>
</dbReference>
<sequence length="322" mass="32731">MSSVTSWTGAMACVSGFVCQYSNEWYSQCVPGTGGTTPLAVPTTSSTPTPPPASGNAAVDQPIRCGAGTTGGAGGSTTTVTSCSALSAAVGGSSAAIVRINGLLNGCGIIDIKSSKSVIGVGASSLTNGGFRIRDVSNVILRNLVFKIPPPSGKGNLVALDGATRVWIGHCDFSVVGLTGGKGSLVGHSNSNASEDTDYLKVTYHHNSWVNVNSRLPSLRFGTGHIYNSYFSSSPTSGINSRMNAQVLVENSVLNNVKLAIVAVLDSSVEGYAVSRGNLFTNPDTRITRAGSLAVPYSYSLDAAASVQSIVTANAGTGIVGS</sequence>
<keyword evidence="4" id="KW-0624">Polysaccharide degradation</keyword>
<dbReference type="AlphaFoldDB" id="A0A3N4J152"/>
<keyword evidence="9" id="KW-1185">Reference proteome</keyword>
<dbReference type="GO" id="GO:0030248">
    <property type="term" value="F:cellulose binding"/>
    <property type="evidence" value="ECO:0007669"/>
    <property type="project" value="InterPro"/>
</dbReference>
<dbReference type="Proteomes" id="UP000276215">
    <property type="component" value="Unassembled WGS sequence"/>
</dbReference>
<dbReference type="EMBL" id="ML120485">
    <property type="protein sequence ID" value="RPA91886.1"/>
    <property type="molecule type" value="Genomic_DNA"/>
</dbReference>
<keyword evidence="3 4" id="KW-0456">Lyase</keyword>
<dbReference type="STRING" id="1336337.A0A3N4J152"/>
<gene>
    <name evidence="8" type="ORF">L873DRAFT_1848063</name>
</gene>
<keyword evidence="4" id="KW-0119">Carbohydrate metabolism</keyword>
<dbReference type="Gene3D" id="2.160.20.10">
    <property type="entry name" value="Single-stranded right-handed beta-helix, Pectin lyase-like"/>
    <property type="match status" value="2"/>
</dbReference>
<dbReference type="InterPro" id="IPR012334">
    <property type="entry name" value="Pectin_lyas_fold"/>
</dbReference>
<comment type="similarity">
    <text evidence="1 4">Belongs to the polysaccharide lyase 1 family.</text>
</comment>